<sequence length="704" mass="72628">MVPMSNTLASWVSNRRSWRLGLAAALLGMGLIVLIGANASAGQAPLSLPSDSDSAKVDALARQFPGGDQAPLLLVVSRVDGAPLDSADVTATRAARDRMQRVVAPFAAANMQPPMVSADGKAAIGLVTIRADLSGMVLNEGVAALRTAANDGLPADLRDHVTGGPAFGADIANAFTDANITLLAVTASVVALLLIATYRSPVLWLAPLLVIGFADRVAAAVGTSVSSVTGLSFDGATSGITSVLVFGAGTNYALLLISRYRQELRSHPDHRDALRLAVRRAGPAILASNATVVLALLTLLFASTPSTRSLGALAACGLVIAALSVLVVLPPLLALCGRRLFWPLIPRPDGADTLEAGAWHRVAEQVARRPAVVAVVAIAVLAALASGLLGTRIGLSQTEQFRVQADSVSGYDIVAAHFPAGLANPTLVVAPRSQAAQVRTAIAATPGVVSVTDAGQSNSGLTKWSVVISAAPSSDRAFATIAALRNSTKSASPAALVGGSDAQALDVRDAALHDRLTLIPAILIVILVVLFVLLRSVLAPPNLLSATILGALAALGLGGWTSQHVFGFPALDNSTPLFAFLFLAALGVDYTIFLVTRAREESARHGARDGMIRAVSATGGVITSAGIVLAAVFCVLGVLPLIVMTQLGIIVGLGILLDTFVVRTLVIPALFALMGDRIWWPAKPTETTVIAQQRNSIQYERSTL</sequence>
<feature type="transmembrane region" description="Helical" evidence="7">
    <location>
        <begin position="371"/>
        <end position="389"/>
    </location>
</feature>
<comment type="similarity">
    <text evidence="2">Belongs to the resistance-nodulation-cell division (RND) (TC 2.A.6) family. MmpL subfamily.</text>
</comment>
<feature type="transmembrane region" description="Helical" evidence="7">
    <location>
        <begin position="281"/>
        <end position="304"/>
    </location>
</feature>
<dbReference type="InterPro" id="IPR000731">
    <property type="entry name" value="SSD"/>
</dbReference>
<evidence type="ECO:0000259" key="8">
    <source>
        <dbReference type="PROSITE" id="PS50156"/>
    </source>
</evidence>
<dbReference type="Proteomes" id="UP000236318">
    <property type="component" value="Unassembled WGS sequence"/>
</dbReference>
<feature type="transmembrane region" description="Helical" evidence="7">
    <location>
        <begin position="310"/>
        <end position="335"/>
    </location>
</feature>
<keyword evidence="5 7" id="KW-1133">Transmembrane helix</keyword>
<proteinExistence type="inferred from homology"/>
<evidence type="ECO:0000256" key="3">
    <source>
        <dbReference type="ARBA" id="ARBA00022475"/>
    </source>
</evidence>
<dbReference type="EMBL" id="FXEG02000002">
    <property type="protein sequence ID" value="SOX52918.1"/>
    <property type="molecule type" value="Genomic_DNA"/>
</dbReference>
<feature type="transmembrane region" description="Helical" evidence="7">
    <location>
        <begin position="178"/>
        <end position="195"/>
    </location>
</feature>
<gene>
    <name evidence="9" type="ORF">MAAFP003_1586</name>
</gene>
<comment type="caution">
    <text evidence="9">The sequence shown here is derived from an EMBL/GenBank/DDBJ whole genome shotgun (WGS) entry which is preliminary data.</text>
</comment>
<evidence type="ECO:0000313" key="9">
    <source>
        <dbReference type="EMBL" id="SOX52918.1"/>
    </source>
</evidence>
<dbReference type="SUPFAM" id="SSF82866">
    <property type="entry name" value="Multidrug efflux transporter AcrB transmembrane domain"/>
    <property type="match status" value="2"/>
</dbReference>
<dbReference type="PANTHER" id="PTHR33406">
    <property type="entry name" value="MEMBRANE PROTEIN MJ1562-RELATED"/>
    <property type="match status" value="1"/>
</dbReference>
<feature type="transmembrane region" description="Helical" evidence="7">
    <location>
        <begin position="577"/>
        <end position="596"/>
    </location>
</feature>
<evidence type="ECO:0000256" key="5">
    <source>
        <dbReference type="ARBA" id="ARBA00022989"/>
    </source>
</evidence>
<feature type="transmembrane region" description="Helical" evidence="7">
    <location>
        <begin position="516"/>
        <end position="534"/>
    </location>
</feature>
<feature type="transmembrane region" description="Helical" evidence="7">
    <location>
        <begin position="202"/>
        <end position="219"/>
    </location>
</feature>
<dbReference type="GO" id="GO:0005886">
    <property type="term" value="C:plasma membrane"/>
    <property type="evidence" value="ECO:0007669"/>
    <property type="project" value="UniProtKB-SubCell"/>
</dbReference>
<feature type="transmembrane region" description="Helical" evidence="7">
    <location>
        <begin position="617"/>
        <end position="643"/>
    </location>
</feature>
<keyword evidence="4 7" id="KW-0812">Transmembrane</keyword>
<protein>
    <recommendedName>
        <fullName evidence="8">SSD domain-containing protein</fullName>
    </recommendedName>
</protein>
<evidence type="ECO:0000256" key="2">
    <source>
        <dbReference type="ARBA" id="ARBA00010157"/>
    </source>
</evidence>
<dbReference type="Gene3D" id="1.20.1640.10">
    <property type="entry name" value="Multidrug efflux transporter AcrB transmembrane domain"/>
    <property type="match status" value="2"/>
</dbReference>
<dbReference type="PANTHER" id="PTHR33406:SF6">
    <property type="entry name" value="MEMBRANE PROTEIN YDGH-RELATED"/>
    <property type="match status" value="1"/>
</dbReference>
<comment type="subcellular location">
    <subcellularLocation>
        <location evidence="1">Cell membrane</location>
        <topology evidence="1">Multi-pass membrane protein</topology>
    </subcellularLocation>
</comment>
<feature type="transmembrane region" description="Helical" evidence="7">
    <location>
        <begin position="546"/>
        <end position="565"/>
    </location>
</feature>
<feature type="domain" description="SSD" evidence="8">
    <location>
        <begin position="218"/>
        <end position="335"/>
    </location>
</feature>
<feature type="domain" description="SSD" evidence="8">
    <location>
        <begin position="564"/>
        <end position="672"/>
    </location>
</feature>
<dbReference type="InterPro" id="IPR050545">
    <property type="entry name" value="Mycobact_MmpL"/>
</dbReference>
<keyword evidence="10" id="KW-1185">Reference proteome</keyword>
<evidence type="ECO:0000256" key="6">
    <source>
        <dbReference type="ARBA" id="ARBA00023136"/>
    </source>
</evidence>
<organism evidence="9 10">
    <name type="scientific">Mycobacterium ahvazicum</name>
    <dbReference type="NCBI Taxonomy" id="1964395"/>
    <lineage>
        <taxon>Bacteria</taxon>
        <taxon>Bacillati</taxon>
        <taxon>Actinomycetota</taxon>
        <taxon>Actinomycetes</taxon>
        <taxon>Mycobacteriales</taxon>
        <taxon>Mycobacteriaceae</taxon>
        <taxon>Mycobacterium</taxon>
        <taxon>Mycobacterium simiae complex</taxon>
    </lineage>
</organism>
<name>A0A2K4Y7Z3_9MYCO</name>
<feature type="transmembrane region" description="Helical" evidence="7">
    <location>
        <begin position="649"/>
        <end position="673"/>
    </location>
</feature>
<dbReference type="AlphaFoldDB" id="A0A2K4Y7Z3"/>
<feature type="transmembrane region" description="Helical" evidence="7">
    <location>
        <begin position="239"/>
        <end position="260"/>
    </location>
</feature>
<dbReference type="PROSITE" id="PS50156">
    <property type="entry name" value="SSD"/>
    <property type="match status" value="2"/>
</dbReference>
<evidence type="ECO:0000313" key="10">
    <source>
        <dbReference type="Proteomes" id="UP000236318"/>
    </source>
</evidence>
<dbReference type="Pfam" id="PF03176">
    <property type="entry name" value="MMPL"/>
    <property type="match status" value="2"/>
</dbReference>
<reference evidence="9" key="1">
    <citation type="submission" date="2018-01" db="EMBL/GenBank/DDBJ databases">
        <authorList>
            <consortium name="Urmite Genomes"/>
        </authorList>
    </citation>
    <scope>NUCLEOTIDE SEQUENCE [LARGE SCALE GENOMIC DNA]</scope>
    <source>
        <strain evidence="9">AFP003</strain>
    </source>
</reference>
<keyword evidence="3" id="KW-1003">Cell membrane</keyword>
<evidence type="ECO:0000256" key="1">
    <source>
        <dbReference type="ARBA" id="ARBA00004651"/>
    </source>
</evidence>
<evidence type="ECO:0000256" key="4">
    <source>
        <dbReference type="ARBA" id="ARBA00022692"/>
    </source>
</evidence>
<keyword evidence="6 7" id="KW-0472">Membrane</keyword>
<accession>A0A2K4Y7Z3</accession>
<evidence type="ECO:0000256" key="7">
    <source>
        <dbReference type="SAM" id="Phobius"/>
    </source>
</evidence>
<dbReference type="InterPro" id="IPR004869">
    <property type="entry name" value="MMPL_dom"/>
</dbReference>